<reference evidence="1" key="2">
    <citation type="submission" date="2023-05" db="EMBL/GenBank/DDBJ databases">
        <authorList>
            <consortium name="Lawrence Berkeley National Laboratory"/>
            <person name="Steindorff A."/>
            <person name="Hensen N."/>
            <person name="Bonometti L."/>
            <person name="Westerberg I."/>
            <person name="Brannstrom I.O."/>
            <person name="Guillou S."/>
            <person name="Cros-Aarteil S."/>
            <person name="Calhoun S."/>
            <person name="Haridas S."/>
            <person name="Kuo A."/>
            <person name="Mondo S."/>
            <person name="Pangilinan J."/>
            <person name="Riley R."/>
            <person name="Labutti K."/>
            <person name="Andreopoulos B."/>
            <person name="Lipzen A."/>
            <person name="Chen C."/>
            <person name="Yanf M."/>
            <person name="Daum C."/>
            <person name="Ng V."/>
            <person name="Clum A."/>
            <person name="Ohm R."/>
            <person name="Martin F."/>
            <person name="Silar P."/>
            <person name="Natvig D."/>
            <person name="Lalanne C."/>
            <person name="Gautier V."/>
            <person name="Ament-Velasquez S.L."/>
            <person name="Kruys A."/>
            <person name="Hutchinson M.I."/>
            <person name="Powell A.J."/>
            <person name="Barry K."/>
            <person name="Miller A.N."/>
            <person name="Grigoriev I.V."/>
            <person name="Debuchy R."/>
            <person name="Gladieux P."/>
            <person name="Thoren M.H."/>
            <person name="Johannesson H."/>
        </authorList>
    </citation>
    <scope>NUCLEOTIDE SEQUENCE</scope>
    <source>
        <strain evidence="1">CBS 123565</strain>
    </source>
</reference>
<gene>
    <name evidence="1" type="ORF">BT67DRAFT_149451</name>
</gene>
<keyword evidence="2" id="KW-1185">Reference proteome</keyword>
<name>A0AAN6UFG3_9PEZI</name>
<proteinExistence type="predicted"/>
<dbReference type="AlphaFoldDB" id="A0AAN6UFG3"/>
<evidence type="ECO:0000313" key="1">
    <source>
        <dbReference type="EMBL" id="KAK4131729.1"/>
    </source>
</evidence>
<comment type="caution">
    <text evidence="1">The sequence shown here is derived from an EMBL/GenBank/DDBJ whole genome shotgun (WGS) entry which is preliminary data.</text>
</comment>
<dbReference type="EMBL" id="MU853422">
    <property type="protein sequence ID" value="KAK4131729.1"/>
    <property type="molecule type" value="Genomic_DNA"/>
</dbReference>
<organism evidence="1 2">
    <name type="scientific">Trichocladium antarcticum</name>
    <dbReference type="NCBI Taxonomy" id="1450529"/>
    <lineage>
        <taxon>Eukaryota</taxon>
        <taxon>Fungi</taxon>
        <taxon>Dikarya</taxon>
        <taxon>Ascomycota</taxon>
        <taxon>Pezizomycotina</taxon>
        <taxon>Sordariomycetes</taxon>
        <taxon>Sordariomycetidae</taxon>
        <taxon>Sordariales</taxon>
        <taxon>Chaetomiaceae</taxon>
        <taxon>Trichocladium</taxon>
    </lineage>
</organism>
<protein>
    <submittedName>
        <fullName evidence="1">Uncharacterized protein</fullName>
    </submittedName>
</protein>
<accession>A0AAN6UFG3</accession>
<dbReference type="Proteomes" id="UP001304895">
    <property type="component" value="Unassembled WGS sequence"/>
</dbReference>
<sequence length="187" mass="20251">MGLACHGMAASLPCPTRLASCCCWQRLQGKNRRREMRHPGRWVVDHMPCCRCIKRKGAAVLSSAGPTDDGRVAAVKEKQEITESTRRSASLFLWGGGGPDIARRVVGACMLWTCGPTAVIVGLTRCCGAWRLETAIGTAIVLKQLVHTCGVEMVIRNMVSSATMAGNRHHVFGPAWSRKSVQVVTAH</sequence>
<evidence type="ECO:0000313" key="2">
    <source>
        <dbReference type="Proteomes" id="UP001304895"/>
    </source>
</evidence>
<reference evidence="1" key="1">
    <citation type="journal article" date="2023" name="Mol. Phylogenet. Evol.">
        <title>Genome-scale phylogeny and comparative genomics of the fungal order Sordariales.</title>
        <authorList>
            <person name="Hensen N."/>
            <person name="Bonometti L."/>
            <person name="Westerberg I."/>
            <person name="Brannstrom I.O."/>
            <person name="Guillou S."/>
            <person name="Cros-Aarteil S."/>
            <person name="Calhoun S."/>
            <person name="Haridas S."/>
            <person name="Kuo A."/>
            <person name="Mondo S."/>
            <person name="Pangilinan J."/>
            <person name="Riley R."/>
            <person name="LaButti K."/>
            <person name="Andreopoulos B."/>
            <person name="Lipzen A."/>
            <person name="Chen C."/>
            <person name="Yan M."/>
            <person name="Daum C."/>
            <person name="Ng V."/>
            <person name="Clum A."/>
            <person name="Steindorff A."/>
            <person name="Ohm R.A."/>
            <person name="Martin F."/>
            <person name="Silar P."/>
            <person name="Natvig D.O."/>
            <person name="Lalanne C."/>
            <person name="Gautier V."/>
            <person name="Ament-Velasquez S.L."/>
            <person name="Kruys A."/>
            <person name="Hutchinson M.I."/>
            <person name="Powell A.J."/>
            <person name="Barry K."/>
            <person name="Miller A.N."/>
            <person name="Grigoriev I.V."/>
            <person name="Debuchy R."/>
            <person name="Gladieux P."/>
            <person name="Hiltunen Thoren M."/>
            <person name="Johannesson H."/>
        </authorList>
    </citation>
    <scope>NUCLEOTIDE SEQUENCE</scope>
    <source>
        <strain evidence="1">CBS 123565</strain>
    </source>
</reference>